<proteinExistence type="predicted"/>
<feature type="non-terminal residue" evidence="1">
    <location>
        <position position="1"/>
    </location>
</feature>
<comment type="caution">
    <text evidence="1">The sequence shown here is derived from an EMBL/GenBank/DDBJ whole genome shotgun (WGS) entry which is preliminary data.</text>
</comment>
<evidence type="ECO:0000313" key="1">
    <source>
        <dbReference type="EMBL" id="CAK0798457.1"/>
    </source>
</evidence>
<dbReference type="EMBL" id="CAUYUJ010001949">
    <property type="protein sequence ID" value="CAK0798457.1"/>
    <property type="molecule type" value="Genomic_DNA"/>
</dbReference>
<gene>
    <name evidence="1" type="ORF">PCOR1329_LOCUS7209</name>
</gene>
<evidence type="ECO:0000313" key="2">
    <source>
        <dbReference type="Proteomes" id="UP001189429"/>
    </source>
</evidence>
<sequence>VVGEFRVLIPQSYSIVEKGGVDLDYSPTEMVYFGRGSLGQEGVLKVLGAAKLVSAICAVQGDKILLGGLSQRKLGAVMGAIDAINEEACNNIMEHMPASSEVRITADELGDLNVRACCKDSPLFQGKFTGDCRAFSPPLGFPILASADRDQALDCLLPFFDVSGSAGNSTAEAGKGGRVFERRHLAAGGLIERRIKL</sequence>
<protein>
    <submittedName>
        <fullName evidence="1">Uncharacterized protein</fullName>
    </submittedName>
</protein>
<feature type="non-terminal residue" evidence="1">
    <location>
        <position position="197"/>
    </location>
</feature>
<reference evidence="1" key="1">
    <citation type="submission" date="2023-10" db="EMBL/GenBank/DDBJ databases">
        <authorList>
            <person name="Chen Y."/>
            <person name="Shah S."/>
            <person name="Dougan E. K."/>
            <person name="Thang M."/>
            <person name="Chan C."/>
        </authorList>
    </citation>
    <scope>NUCLEOTIDE SEQUENCE [LARGE SCALE GENOMIC DNA]</scope>
</reference>
<name>A0ABN9PYQ6_9DINO</name>
<organism evidence="1 2">
    <name type="scientific">Prorocentrum cordatum</name>
    <dbReference type="NCBI Taxonomy" id="2364126"/>
    <lineage>
        <taxon>Eukaryota</taxon>
        <taxon>Sar</taxon>
        <taxon>Alveolata</taxon>
        <taxon>Dinophyceae</taxon>
        <taxon>Prorocentrales</taxon>
        <taxon>Prorocentraceae</taxon>
        <taxon>Prorocentrum</taxon>
    </lineage>
</organism>
<keyword evidence="2" id="KW-1185">Reference proteome</keyword>
<accession>A0ABN9PYQ6</accession>
<dbReference type="Proteomes" id="UP001189429">
    <property type="component" value="Unassembled WGS sequence"/>
</dbReference>